<dbReference type="AlphaFoldDB" id="A0A2I3GMR7"/>
<accession>A0A2I3GMR7</accession>
<dbReference type="EMBL" id="ADFV01054748">
    <property type="status" value="NOT_ANNOTATED_CDS"/>
    <property type="molecule type" value="Genomic_DNA"/>
</dbReference>
<evidence type="ECO:0000313" key="3">
    <source>
        <dbReference type="Proteomes" id="UP000001073"/>
    </source>
</evidence>
<evidence type="ECO:0000313" key="2">
    <source>
        <dbReference type="Ensembl" id="ENSNLEP00000032609.1"/>
    </source>
</evidence>
<keyword evidence="3" id="KW-1185">Reference proteome</keyword>
<keyword evidence="1" id="KW-1133">Transmembrane helix</keyword>
<keyword evidence="1" id="KW-0472">Membrane</keyword>
<dbReference type="GeneTree" id="ENSGT00910000147020"/>
<keyword evidence="1" id="KW-0812">Transmembrane</keyword>
<dbReference type="Ensembl" id="ENSNLET00000058596.1">
    <property type="protein sequence ID" value="ENSNLEP00000032609.1"/>
    <property type="gene ID" value="ENSNLEG00000030554.1"/>
</dbReference>
<sequence length="76" mass="8800">MLTRPVDTLFSLMAFFYLRLCQVFCFPFRFSPTYTFCSSVYPVSFSVTLCYPFLSLVISASPSFLSRLLIHMGDWS</sequence>
<protein>
    <submittedName>
        <fullName evidence="2">Uncharacterized protein</fullName>
    </submittedName>
</protein>
<name>A0A2I3GMR7_NOMLE</name>
<dbReference type="InParanoid" id="A0A2I3GMR7"/>
<reference evidence="2 3" key="1">
    <citation type="submission" date="2012-10" db="EMBL/GenBank/DDBJ databases">
        <authorList>
            <consortium name="Gibbon Genome Sequencing Consortium"/>
        </authorList>
    </citation>
    <scope>NUCLEOTIDE SEQUENCE [LARGE SCALE GENOMIC DNA]</scope>
</reference>
<dbReference type="Proteomes" id="UP000001073">
    <property type="component" value="Chromosome 9"/>
</dbReference>
<proteinExistence type="predicted"/>
<reference evidence="2" key="2">
    <citation type="submission" date="2025-08" db="UniProtKB">
        <authorList>
            <consortium name="Ensembl"/>
        </authorList>
    </citation>
    <scope>IDENTIFICATION</scope>
</reference>
<dbReference type="OMA" id="WLLTHMG"/>
<feature type="transmembrane region" description="Helical" evidence="1">
    <location>
        <begin position="45"/>
        <end position="70"/>
    </location>
</feature>
<organism evidence="2 3">
    <name type="scientific">Nomascus leucogenys</name>
    <name type="common">Northern white-cheeked gibbon</name>
    <name type="synonym">Hylobates leucogenys</name>
    <dbReference type="NCBI Taxonomy" id="61853"/>
    <lineage>
        <taxon>Eukaryota</taxon>
        <taxon>Metazoa</taxon>
        <taxon>Chordata</taxon>
        <taxon>Craniata</taxon>
        <taxon>Vertebrata</taxon>
        <taxon>Euteleostomi</taxon>
        <taxon>Mammalia</taxon>
        <taxon>Eutheria</taxon>
        <taxon>Euarchontoglires</taxon>
        <taxon>Primates</taxon>
        <taxon>Haplorrhini</taxon>
        <taxon>Catarrhini</taxon>
        <taxon>Hylobatidae</taxon>
        <taxon>Nomascus</taxon>
    </lineage>
</organism>
<evidence type="ECO:0000256" key="1">
    <source>
        <dbReference type="SAM" id="Phobius"/>
    </source>
</evidence>
<reference evidence="2" key="3">
    <citation type="submission" date="2025-09" db="UniProtKB">
        <authorList>
            <consortium name="Ensembl"/>
        </authorList>
    </citation>
    <scope>IDENTIFICATION</scope>
</reference>